<dbReference type="GO" id="GO:0008270">
    <property type="term" value="F:zinc ion binding"/>
    <property type="evidence" value="ECO:0007669"/>
    <property type="project" value="UniProtKB-KW"/>
</dbReference>
<dbReference type="SMART" id="SM00575">
    <property type="entry name" value="ZnF_PMZ"/>
    <property type="match status" value="1"/>
</dbReference>
<accession>A0A9R1W9D2</accession>
<dbReference type="PROSITE" id="PS50966">
    <property type="entry name" value="ZF_SWIM"/>
    <property type="match status" value="1"/>
</dbReference>
<dbReference type="InterPro" id="IPR006564">
    <property type="entry name" value="Znf_PMZ"/>
</dbReference>
<evidence type="ECO:0000313" key="6">
    <source>
        <dbReference type="EMBL" id="KAJ0218516.1"/>
    </source>
</evidence>
<name>A0A9R1W9D2_LACSA</name>
<keyword evidence="2 4" id="KW-0863">Zinc-finger</keyword>
<evidence type="ECO:0000256" key="2">
    <source>
        <dbReference type="ARBA" id="ARBA00022771"/>
    </source>
</evidence>
<dbReference type="PANTHER" id="PTHR31973:SF190">
    <property type="entry name" value="MULE TRANSPOSASE DOMAIN-CONTAINING PROTEIN"/>
    <property type="match status" value="1"/>
</dbReference>
<protein>
    <recommendedName>
        <fullName evidence="5">SWIM-type domain-containing protein</fullName>
    </recommendedName>
</protein>
<dbReference type="Proteomes" id="UP000235145">
    <property type="component" value="Unassembled WGS sequence"/>
</dbReference>
<dbReference type="PANTHER" id="PTHR31973">
    <property type="entry name" value="POLYPROTEIN, PUTATIVE-RELATED"/>
    <property type="match status" value="1"/>
</dbReference>
<comment type="caution">
    <text evidence="6">The sequence shown here is derived from an EMBL/GenBank/DDBJ whole genome shotgun (WGS) entry which is preliminary data.</text>
</comment>
<dbReference type="Pfam" id="PF10551">
    <property type="entry name" value="MULE"/>
    <property type="match status" value="1"/>
</dbReference>
<dbReference type="EMBL" id="NBSK02000003">
    <property type="protein sequence ID" value="KAJ0218516.1"/>
    <property type="molecule type" value="Genomic_DNA"/>
</dbReference>
<dbReference type="Pfam" id="PF04434">
    <property type="entry name" value="SWIM"/>
    <property type="match status" value="1"/>
</dbReference>
<evidence type="ECO:0000256" key="1">
    <source>
        <dbReference type="ARBA" id="ARBA00022723"/>
    </source>
</evidence>
<dbReference type="InterPro" id="IPR018289">
    <property type="entry name" value="MULE_transposase_dom"/>
</dbReference>
<evidence type="ECO:0000313" key="7">
    <source>
        <dbReference type="Proteomes" id="UP000235145"/>
    </source>
</evidence>
<dbReference type="InterPro" id="IPR007527">
    <property type="entry name" value="Znf_SWIM"/>
</dbReference>
<sequence>MMFTSKHMMDHIESNLTITVKALQENFESSIKLDSLFIRVITKSSMMFRDYILELQSTNTDTTVKLQFESEPNPSASSKRFKRMYLCLGGIKKVFRALLRDFLVRIDSNDGIYPLAYAIVKNENTNGWKWLLECIEDDMDLYANPNFTFISDRQKLFPCVEHRFCLGHIRENMRKTWRNKEYKNHLWKYAIATIITKINHIMKEFSLYDIKTYNWLKQMKLFHIKLIDGRDKPLISCFDYIREYMMKRIYKIIKDQHVVDMVKRVCSCRKWELTGFPCKHVIAFLNDKAR</sequence>
<evidence type="ECO:0000259" key="5">
    <source>
        <dbReference type="PROSITE" id="PS50966"/>
    </source>
</evidence>
<organism evidence="6 7">
    <name type="scientific">Lactuca sativa</name>
    <name type="common">Garden lettuce</name>
    <dbReference type="NCBI Taxonomy" id="4236"/>
    <lineage>
        <taxon>Eukaryota</taxon>
        <taxon>Viridiplantae</taxon>
        <taxon>Streptophyta</taxon>
        <taxon>Embryophyta</taxon>
        <taxon>Tracheophyta</taxon>
        <taxon>Spermatophyta</taxon>
        <taxon>Magnoliopsida</taxon>
        <taxon>eudicotyledons</taxon>
        <taxon>Gunneridae</taxon>
        <taxon>Pentapetalae</taxon>
        <taxon>asterids</taxon>
        <taxon>campanulids</taxon>
        <taxon>Asterales</taxon>
        <taxon>Asteraceae</taxon>
        <taxon>Cichorioideae</taxon>
        <taxon>Cichorieae</taxon>
        <taxon>Lactucinae</taxon>
        <taxon>Lactuca</taxon>
    </lineage>
</organism>
<dbReference type="AlphaFoldDB" id="A0A9R1W9D2"/>
<evidence type="ECO:0000256" key="4">
    <source>
        <dbReference type="PROSITE-ProRule" id="PRU00325"/>
    </source>
</evidence>
<keyword evidence="7" id="KW-1185">Reference proteome</keyword>
<feature type="domain" description="SWIM-type" evidence="5">
    <location>
        <begin position="250"/>
        <end position="289"/>
    </location>
</feature>
<evidence type="ECO:0000256" key="3">
    <source>
        <dbReference type="ARBA" id="ARBA00022833"/>
    </source>
</evidence>
<keyword evidence="3" id="KW-0862">Zinc</keyword>
<gene>
    <name evidence="6" type="ORF">LSAT_V11C300126600</name>
</gene>
<keyword evidence="1" id="KW-0479">Metal-binding</keyword>
<proteinExistence type="predicted"/>
<reference evidence="6 7" key="1">
    <citation type="journal article" date="2017" name="Nat. Commun.">
        <title>Genome assembly with in vitro proximity ligation data and whole-genome triplication in lettuce.</title>
        <authorList>
            <person name="Reyes-Chin-Wo S."/>
            <person name="Wang Z."/>
            <person name="Yang X."/>
            <person name="Kozik A."/>
            <person name="Arikit S."/>
            <person name="Song C."/>
            <person name="Xia L."/>
            <person name="Froenicke L."/>
            <person name="Lavelle D.O."/>
            <person name="Truco M.J."/>
            <person name="Xia R."/>
            <person name="Zhu S."/>
            <person name="Xu C."/>
            <person name="Xu H."/>
            <person name="Xu X."/>
            <person name="Cox K."/>
            <person name="Korf I."/>
            <person name="Meyers B.C."/>
            <person name="Michelmore R.W."/>
        </authorList>
    </citation>
    <scope>NUCLEOTIDE SEQUENCE [LARGE SCALE GENOMIC DNA]</scope>
    <source>
        <strain evidence="7">cv. Salinas</strain>
        <tissue evidence="6">Seedlings</tissue>
    </source>
</reference>